<keyword evidence="1" id="KW-0812">Transmembrane</keyword>
<dbReference type="AlphaFoldDB" id="A0A4Y8ATE2"/>
<feature type="transmembrane region" description="Helical" evidence="1">
    <location>
        <begin position="183"/>
        <end position="200"/>
    </location>
</feature>
<feature type="transmembrane region" description="Helical" evidence="1">
    <location>
        <begin position="134"/>
        <end position="152"/>
    </location>
</feature>
<comment type="caution">
    <text evidence="2">The sequence shown here is derived from an EMBL/GenBank/DDBJ whole genome shotgun (WGS) entry which is preliminary data.</text>
</comment>
<feature type="transmembrane region" description="Helical" evidence="1">
    <location>
        <begin position="159"/>
        <end position="177"/>
    </location>
</feature>
<keyword evidence="3" id="KW-1185">Reference proteome</keyword>
<name>A0A4Y8ATE2_9FLAO</name>
<gene>
    <name evidence="2" type="ORF">E2488_06350</name>
</gene>
<dbReference type="OrthoDB" id="1120881at2"/>
<feature type="transmembrane region" description="Helical" evidence="1">
    <location>
        <begin position="109"/>
        <end position="128"/>
    </location>
</feature>
<evidence type="ECO:0000313" key="3">
    <source>
        <dbReference type="Proteomes" id="UP000298517"/>
    </source>
</evidence>
<dbReference type="RefSeq" id="WP_134247509.1">
    <property type="nucleotide sequence ID" value="NZ_SNQI01000002.1"/>
</dbReference>
<accession>A0A4Y8ATE2</accession>
<keyword evidence="1" id="KW-0472">Membrane</keyword>
<feature type="transmembrane region" description="Helical" evidence="1">
    <location>
        <begin position="23"/>
        <end position="49"/>
    </location>
</feature>
<keyword evidence="1" id="KW-1133">Transmembrane helix</keyword>
<feature type="transmembrane region" description="Helical" evidence="1">
    <location>
        <begin position="69"/>
        <end position="89"/>
    </location>
</feature>
<reference evidence="2 3" key="1">
    <citation type="journal article" date="2011" name="J. Microbiol.">
        <title>Gramella jeungdoensis sp. nov., isolated from a solar saltern in Korea.</title>
        <authorList>
            <person name="Joung Y."/>
            <person name="Kim H."/>
            <person name="Jang T."/>
            <person name="Ahn T.S."/>
            <person name="Joh K."/>
        </authorList>
    </citation>
    <scope>NUCLEOTIDE SEQUENCE [LARGE SCALE GENOMIC DNA]</scope>
    <source>
        <strain evidence="2 3">KCTC 23123</strain>
    </source>
</reference>
<dbReference type="Proteomes" id="UP000298517">
    <property type="component" value="Unassembled WGS sequence"/>
</dbReference>
<evidence type="ECO:0000313" key="2">
    <source>
        <dbReference type="EMBL" id="TEW75139.1"/>
    </source>
</evidence>
<proteinExistence type="predicted"/>
<sequence length="206" mass="22661">MVEKNYLKEISEIKSIMNKSSRFISLSGLSGILAGIYALIGAAIAIYILENYKNSYSGVSLLPISYLEYLLLSIALVVLVLAILTAFVLSSKKAKKSGEKLWHATSKRLLINFAIPLFTGGVFCLVLYQNNLIGLIAPSTLIFYGLACLNASKYTLGDIRYLGIINIVLGLIATQFIGYGLYFWALGFGVFHIVYGTVLYNKYGKK</sequence>
<protein>
    <submittedName>
        <fullName evidence="2">Uncharacterized protein</fullName>
    </submittedName>
</protein>
<evidence type="ECO:0000256" key="1">
    <source>
        <dbReference type="SAM" id="Phobius"/>
    </source>
</evidence>
<organism evidence="2 3">
    <name type="scientific">Gramella jeungdoensis</name>
    <dbReference type="NCBI Taxonomy" id="708091"/>
    <lineage>
        <taxon>Bacteria</taxon>
        <taxon>Pseudomonadati</taxon>
        <taxon>Bacteroidota</taxon>
        <taxon>Flavobacteriia</taxon>
        <taxon>Flavobacteriales</taxon>
        <taxon>Flavobacteriaceae</taxon>
        <taxon>Christiangramia</taxon>
    </lineage>
</organism>
<dbReference type="EMBL" id="SNQI01000002">
    <property type="protein sequence ID" value="TEW75139.1"/>
    <property type="molecule type" value="Genomic_DNA"/>
</dbReference>